<dbReference type="EMBL" id="JEMA01000653">
    <property type="protein sequence ID" value="KYF67418.1"/>
    <property type="molecule type" value="Genomic_DNA"/>
</dbReference>
<dbReference type="AlphaFoldDB" id="A0A150QID5"/>
<dbReference type="RefSeq" id="WP_061609873.1">
    <property type="nucleotide sequence ID" value="NZ_JEMA01000653.1"/>
</dbReference>
<dbReference type="OrthoDB" id="5522762at2"/>
<sequence length="162" mass="15565">MRAHKLFAAFVVMIASPALLIAACKSSDDPEEVAPAPADVTAPPATAPLPAATGTVPAATPTPAAPPATAKASPAQPAAAGAKADAGAGAATDGGAPTDAGPPATLDAGALSSKLAACAAKCQSILQTCLTPKFPPDGGLPRIENPTACQESFDACRTACAP</sequence>
<evidence type="ECO:0008006" key="5">
    <source>
        <dbReference type="Google" id="ProtNLM"/>
    </source>
</evidence>
<organism evidence="3 4">
    <name type="scientific">Sorangium cellulosum</name>
    <name type="common">Polyangium cellulosum</name>
    <dbReference type="NCBI Taxonomy" id="56"/>
    <lineage>
        <taxon>Bacteria</taxon>
        <taxon>Pseudomonadati</taxon>
        <taxon>Myxococcota</taxon>
        <taxon>Polyangia</taxon>
        <taxon>Polyangiales</taxon>
        <taxon>Polyangiaceae</taxon>
        <taxon>Sorangium</taxon>
    </lineage>
</organism>
<evidence type="ECO:0000313" key="3">
    <source>
        <dbReference type="EMBL" id="KYF67418.1"/>
    </source>
</evidence>
<evidence type="ECO:0000256" key="1">
    <source>
        <dbReference type="SAM" id="MobiDB-lite"/>
    </source>
</evidence>
<dbReference type="PROSITE" id="PS51257">
    <property type="entry name" value="PROKAR_LIPOPROTEIN"/>
    <property type="match status" value="1"/>
</dbReference>
<feature type="signal peptide" evidence="2">
    <location>
        <begin position="1"/>
        <end position="20"/>
    </location>
</feature>
<feature type="region of interest" description="Disordered" evidence="1">
    <location>
        <begin position="30"/>
        <end position="103"/>
    </location>
</feature>
<comment type="caution">
    <text evidence="3">The sequence shown here is derived from an EMBL/GenBank/DDBJ whole genome shotgun (WGS) entry which is preliminary data.</text>
</comment>
<protein>
    <recommendedName>
        <fullName evidence="5">Mitogen-activated protein kinase 6</fullName>
    </recommendedName>
</protein>
<accession>A0A150QID5</accession>
<evidence type="ECO:0000313" key="4">
    <source>
        <dbReference type="Proteomes" id="UP000075260"/>
    </source>
</evidence>
<name>A0A150QID5_SORCE</name>
<reference evidence="3 4" key="1">
    <citation type="submission" date="2014-02" db="EMBL/GenBank/DDBJ databases">
        <title>The small core and large imbalanced accessory genome model reveals a collaborative survival strategy of Sorangium cellulosum strains in nature.</title>
        <authorList>
            <person name="Han K."/>
            <person name="Peng R."/>
            <person name="Blom J."/>
            <person name="Li Y.-Z."/>
        </authorList>
    </citation>
    <scope>NUCLEOTIDE SEQUENCE [LARGE SCALE GENOMIC DNA]</scope>
    <source>
        <strain evidence="3 4">So0008-312</strain>
    </source>
</reference>
<evidence type="ECO:0000256" key="2">
    <source>
        <dbReference type="SAM" id="SignalP"/>
    </source>
</evidence>
<proteinExistence type="predicted"/>
<gene>
    <name evidence="3" type="ORF">BE15_01275</name>
</gene>
<feature type="compositionally biased region" description="Low complexity" evidence="1">
    <location>
        <begin position="34"/>
        <end position="103"/>
    </location>
</feature>
<keyword evidence="2" id="KW-0732">Signal</keyword>
<feature type="chain" id="PRO_5007566980" description="Mitogen-activated protein kinase 6" evidence="2">
    <location>
        <begin position="21"/>
        <end position="162"/>
    </location>
</feature>
<dbReference type="Proteomes" id="UP000075260">
    <property type="component" value="Unassembled WGS sequence"/>
</dbReference>